<evidence type="ECO:0000313" key="2">
    <source>
        <dbReference type="EMBL" id="MBM3223715.1"/>
    </source>
</evidence>
<sequence length="99" mass="11251">MSYAWRQRYLWSGCAGIVLLSMLCTDVWSDSDKTTIDLERGLPEASSRYHRLRAEQRYQSDKTEIDLATPLTRIPTQEPSPSQRPATLITPTPAPRSGR</sequence>
<protein>
    <submittedName>
        <fullName evidence="2">Uncharacterized protein</fullName>
    </submittedName>
</protein>
<dbReference type="Proteomes" id="UP000712673">
    <property type="component" value="Unassembled WGS sequence"/>
</dbReference>
<dbReference type="AlphaFoldDB" id="A0A937W0X5"/>
<name>A0A937W0X5_UNCTE</name>
<feature type="region of interest" description="Disordered" evidence="1">
    <location>
        <begin position="64"/>
        <end position="99"/>
    </location>
</feature>
<evidence type="ECO:0000313" key="3">
    <source>
        <dbReference type="Proteomes" id="UP000712673"/>
    </source>
</evidence>
<proteinExistence type="predicted"/>
<feature type="compositionally biased region" description="Polar residues" evidence="1">
    <location>
        <begin position="74"/>
        <end position="85"/>
    </location>
</feature>
<gene>
    <name evidence="2" type="ORF">FJZ47_07955</name>
</gene>
<organism evidence="2 3">
    <name type="scientific">Tectimicrobiota bacterium</name>
    <dbReference type="NCBI Taxonomy" id="2528274"/>
    <lineage>
        <taxon>Bacteria</taxon>
        <taxon>Pseudomonadati</taxon>
        <taxon>Nitrospinota/Tectimicrobiota group</taxon>
        <taxon>Candidatus Tectimicrobiota</taxon>
    </lineage>
</organism>
<accession>A0A937W0X5</accession>
<evidence type="ECO:0000256" key="1">
    <source>
        <dbReference type="SAM" id="MobiDB-lite"/>
    </source>
</evidence>
<reference evidence="2" key="1">
    <citation type="submission" date="2019-03" db="EMBL/GenBank/DDBJ databases">
        <title>Lake Tanganyika Metagenome-Assembled Genomes (MAGs).</title>
        <authorList>
            <person name="Tran P."/>
        </authorList>
    </citation>
    <scope>NUCLEOTIDE SEQUENCE</scope>
    <source>
        <strain evidence="2">K_DeepCast_65m_m2_066</strain>
    </source>
</reference>
<dbReference type="EMBL" id="VGLS01000187">
    <property type="protein sequence ID" value="MBM3223715.1"/>
    <property type="molecule type" value="Genomic_DNA"/>
</dbReference>
<comment type="caution">
    <text evidence="2">The sequence shown here is derived from an EMBL/GenBank/DDBJ whole genome shotgun (WGS) entry which is preliminary data.</text>
</comment>